<accession>A0ACD1DYV2</accession>
<sequence length="275" mass="30908">MNPERFRIGLCQIAVRLGDRKGNQEQVRRWMERHYVPSELPTALVLPELWDVGYALDSAESLADGDGEEAAAFLGDLARLYGTWFIGGSVMARGKGGLFNRSQVIDDSGSLVAQYDKVHLVPFITPEDRVFSRGEEACLFNFAGMRAGSIICYDVRFPEWGRVYALRGCELLFVTSQWVRSRMDMIHSMVKSRAMENALYVAFVNNVGVTGGLDFGGHSLVCSPDGEVLAEASGNEDGLFVEIDRRRVEEAREFLQIFRKRLPRLYGDLVREELP</sequence>
<dbReference type="Proteomes" id="UP000682204">
    <property type="component" value="Chromosome"/>
</dbReference>
<protein>
    <submittedName>
        <fullName evidence="1">Carbon-nitrogen family hydrolase</fullName>
    </submittedName>
</protein>
<organism evidence="1 2">
    <name type="scientific">Aminirod propionatiphilus</name>
    <dbReference type="NCBI Taxonomy" id="3415223"/>
    <lineage>
        <taxon>Bacteria</taxon>
        <taxon>Thermotogati</taxon>
        <taxon>Synergistota</taxon>
        <taxon>Synergistia</taxon>
        <taxon>Synergistales</taxon>
        <taxon>Aminiphilaceae</taxon>
        <taxon>Aminirod</taxon>
    </lineage>
</organism>
<proteinExistence type="predicted"/>
<reference evidence="1" key="1">
    <citation type="submission" date="2021-05" db="EMBL/GenBank/DDBJ databases">
        <title>An isolated secondary fermenter in methanogenic hydrocarbon-degrading communities.</title>
        <authorList>
            <person name="Liu Y.-F."/>
            <person name="Liu Z.-l."/>
        </authorList>
    </citation>
    <scope>NUCLEOTIDE SEQUENCE</scope>
    <source>
        <strain evidence="1">L-13</strain>
    </source>
</reference>
<keyword evidence="1" id="KW-0378">Hydrolase</keyword>
<gene>
    <name evidence="1" type="ORF">KIH16_05285</name>
</gene>
<evidence type="ECO:0000313" key="2">
    <source>
        <dbReference type="Proteomes" id="UP000682204"/>
    </source>
</evidence>
<evidence type="ECO:0000313" key="1">
    <source>
        <dbReference type="EMBL" id="QVL37174.1"/>
    </source>
</evidence>
<keyword evidence="2" id="KW-1185">Reference proteome</keyword>
<name>A0ACD1DYV2_9BACT</name>
<dbReference type="EMBL" id="CP074691">
    <property type="protein sequence ID" value="QVL37174.1"/>
    <property type="molecule type" value="Genomic_DNA"/>
</dbReference>